<reference evidence="1" key="1">
    <citation type="journal article" date="2014" name="Int. J. Syst. Evol. Microbiol.">
        <title>Complete genome of a new Firmicutes species belonging to the dominant human colonic microbiota ('Ruminococcus bicirculans') reveals two chromosomes and a selective capacity to utilize plant glucans.</title>
        <authorList>
            <consortium name="NISC Comparative Sequencing Program"/>
            <person name="Wegmann U."/>
            <person name="Louis P."/>
            <person name="Goesmann A."/>
            <person name="Henrissat B."/>
            <person name="Duncan S.H."/>
            <person name="Flint H.J."/>
        </authorList>
    </citation>
    <scope>NUCLEOTIDE SEQUENCE</scope>
    <source>
        <strain evidence="1">JCM 17085</strain>
    </source>
</reference>
<organism evidence="1 3">
    <name type="scientific">Mucilaginibacter panaciglaebae</name>
    <dbReference type="NCBI Taxonomy" id="502331"/>
    <lineage>
        <taxon>Bacteria</taxon>
        <taxon>Pseudomonadati</taxon>
        <taxon>Bacteroidota</taxon>
        <taxon>Sphingobacteriia</taxon>
        <taxon>Sphingobacteriales</taxon>
        <taxon>Sphingobacteriaceae</taxon>
        <taxon>Mucilaginibacter</taxon>
    </lineage>
</organism>
<dbReference type="EMBL" id="BAABCV010000004">
    <property type="protein sequence ID" value="GAA4092652.1"/>
    <property type="molecule type" value="Genomic_DNA"/>
</dbReference>
<keyword evidence="3" id="KW-1185">Reference proteome</keyword>
<name>A0ABP7WMX1_9SPHI</name>
<dbReference type="Proteomes" id="UP001500841">
    <property type="component" value="Unassembled WGS sequence"/>
</dbReference>
<dbReference type="EMBL" id="BAABCV010000004">
    <property type="protein sequence ID" value="GAA4092572.1"/>
    <property type="molecule type" value="Genomic_DNA"/>
</dbReference>
<proteinExistence type="predicted"/>
<accession>A0ABP7WMX1</accession>
<comment type="caution">
    <text evidence="1">The sequence shown here is derived from an EMBL/GenBank/DDBJ whole genome shotgun (WGS) entry which is preliminary data.</text>
</comment>
<evidence type="ECO:0000313" key="1">
    <source>
        <dbReference type="EMBL" id="GAA4092572.1"/>
    </source>
</evidence>
<evidence type="ECO:0000313" key="2">
    <source>
        <dbReference type="EMBL" id="GAA4092652.1"/>
    </source>
</evidence>
<sequence>MNNKNFFLCDENTLMIVTDKGHLRTLVAPFTVRCIRATDILKENALVNVDAVKPHDEEIIMYLVLKKWMPYSYFQLIIK</sequence>
<gene>
    <name evidence="1" type="ORF">GCM10022392_13610</name>
    <name evidence="2" type="ORF">GCM10022392_13740</name>
</gene>
<evidence type="ECO:0000313" key="3">
    <source>
        <dbReference type="Proteomes" id="UP001500841"/>
    </source>
</evidence>
<reference evidence="1" key="3">
    <citation type="submission" date="2023-12" db="EMBL/GenBank/DDBJ databases">
        <authorList>
            <person name="Sun Q."/>
            <person name="Inoue M."/>
        </authorList>
    </citation>
    <scope>NUCLEOTIDE SEQUENCE</scope>
    <source>
        <strain evidence="1">JCM 17085</strain>
    </source>
</reference>
<protein>
    <submittedName>
        <fullName evidence="1">Uncharacterized protein</fullName>
    </submittedName>
</protein>
<reference evidence="3" key="2">
    <citation type="journal article" date="2019" name="Int. J. Syst. Evol. Microbiol.">
        <title>The Global Catalogue of Microorganisms (GCM) 10K type strain sequencing project: providing services to taxonomists for standard genome sequencing and annotation.</title>
        <authorList>
            <consortium name="The Broad Institute Genomics Platform"/>
            <consortium name="The Broad Institute Genome Sequencing Center for Infectious Disease"/>
            <person name="Wu L."/>
            <person name="Ma J."/>
        </authorList>
    </citation>
    <scope>NUCLEOTIDE SEQUENCE [LARGE SCALE GENOMIC DNA]</scope>
    <source>
        <strain evidence="3">JCM 17085</strain>
    </source>
</reference>